<feature type="compositionally biased region" description="Basic and acidic residues" evidence="3">
    <location>
        <begin position="207"/>
        <end position="217"/>
    </location>
</feature>
<evidence type="ECO:0000313" key="8">
    <source>
        <dbReference type="Proteomes" id="UP000320475"/>
    </source>
</evidence>
<dbReference type="PANTHER" id="PTHR13495:SF0">
    <property type="entry name" value="PSME3-INTERACTING PROTEIN"/>
    <property type="match status" value="1"/>
</dbReference>
<gene>
    <name evidence="6" type="ORF">SeLEV6574_g00420</name>
    <name evidence="5" type="ORF">SeMB42_g05608</name>
</gene>
<accession>A0A507CQD7</accession>
<dbReference type="GO" id="GO:0005634">
    <property type="term" value="C:nucleus"/>
    <property type="evidence" value="ECO:0007669"/>
    <property type="project" value="UniProtKB-SubCell"/>
</dbReference>
<dbReference type="Proteomes" id="UP000317494">
    <property type="component" value="Unassembled WGS sequence"/>
</dbReference>
<evidence type="ECO:0000256" key="3">
    <source>
        <dbReference type="SAM" id="MobiDB-lite"/>
    </source>
</evidence>
<evidence type="ECO:0000313" key="7">
    <source>
        <dbReference type="Proteomes" id="UP000317494"/>
    </source>
</evidence>
<comment type="caution">
    <text evidence="5">The sequence shown here is derived from an EMBL/GenBank/DDBJ whole genome shotgun (WGS) entry which is preliminary data.</text>
</comment>
<evidence type="ECO:0000259" key="4">
    <source>
        <dbReference type="Pfam" id="PF10187"/>
    </source>
</evidence>
<name>A0A507CQD7_9FUNG</name>
<dbReference type="Proteomes" id="UP000320475">
    <property type="component" value="Unassembled WGS sequence"/>
</dbReference>
<dbReference type="AlphaFoldDB" id="A0A507CQD7"/>
<evidence type="ECO:0000313" key="5">
    <source>
        <dbReference type="EMBL" id="TPX41357.1"/>
    </source>
</evidence>
<dbReference type="PANTHER" id="PTHR13495">
    <property type="entry name" value="NEFA-INTERACTING NUCLEAR PROTEIN NIP30"/>
    <property type="match status" value="1"/>
</dbReference>
<dbReference type="OrthoDB" id="75720at2759"/>
<dbReference type="VEuPathDB" id="FungiDB:SeMB42_g05608"/>
<dbReference type="STRING" id="286115.A0A507CQD7"/>
<feature type="compositionally biased region" description="Low complexity" evidence="3">
    <location>
        <begin position="184"/>
        <end position="202"/>
    </location>
</feature>
<keyword evidence="2" id="KW-0539">Nucleus</keyword>
<evidence type="ECO:0000313" key="6">
    <source>
        <dbReference type="EMBL" id="TPX51205.1"/>
    </source>
</evidence>
<protein>
    <recommendedName>
        <fullName evidence="4">FAM192A/Fyv6 N-terminal domain-containing protein</fullName>
    </recommendedName>
</protein>
<keyword evidence="7" id="KW-1185">Reference proteome</keyword>
<sequence length="217" mass="23588">MSSRFVSEGDLQKAKEGRANAGVVEASEYDPRTLYERLQEQKKKKEEEFEQSRRWSNLIKRLDEDDVDFLLQTALDTESKTQIQYDQDKEAVEEFRKAAGADGPLEQTLPVDIAVKEIASITKMALPSITAAPSSNRSSNTTAKKKSTGAASQKALLEGIVRKRKHIDLPAQQDVAKKTAVGEKTSSTDGTSDKAAAATSSSIPTNDSDKAAPSKLG</sequence>
<dbReference type="InterPro" id="IPR039845">
    <property type="entry name" value="FAM192A"/>
</dbReference>
<evidence type="ECO:0000256" key="2">
    <source>
        <dbReference type="ARBA" id="ARBA00023242"/>
    </source>
</evidence>
<proteinExistence type="predicted"/>
<comment type="subcellular location">
    <subcellularLocation>
        <location evidence="1">Nucleus</location>
    </subcellularLocation>
</comment>
<organism evidence="5 7">
    <name type="scientific">Synchytrium endobioticum</name>
    <dbReference type="NCBI Taxonomy" id="286115"/>
    <lineage>
        <taxon>Eukaryota</taxon>
        <taxon>Fungi</taxon>
        <taxon>Fungi incertae sedis</taxon>
        <taxon>Chytridiomycota</taxon>
        <taxon>Chytridiomycota incertae sedis</taxon>
        <taxon>Chytridiomycetes</taxon>
        <taxon>Synchytriales</taxon>
        <taxon>Synchytriaceae</taxon>
        <taxon>Synchytrium</taxon>
    </lineage>
</organism>
<feature type="region of interest" description="Disordered" evidence="3">
    <location>
        <begin position="131"/>
        <end position="151"/>
    </location>
</feature>
<reference evidence="7 8" key="1">
    <citation type="journal article" date="2019" name="Sci. Rep.">
        <title>Comparative genomics of chytrid fungi reveal insights into the obligate biotrophic and pathogenic lifestyle of Synchytrium endobioticum.</title>
        <authorList>
            <person name="van de Vossenberg B.T.L.H."/>
            <person name="Warris S."/>
            <person name="Nguyen H.D.T."/>
            <person name="van Gent-Pelzer M.P.E."/>
            <person name="Joly D.L."/>
            <person name="van de Geest H.C."/>
            <person name="Bonants P.J.M."/>
            <person name="Smith D.S."/>
            <person name="Levesque C.A."/>
            <person name="van der Lee T.A.J."/>
        </authorList>
    </citation>
    <scope>NUCLEOTIDE SEQUENCE [LARGE SCALE GENOMIC DNA]</scope>
    <source>
        <strain evidence="6 8">LEV6574</strain>
        <strain evidence="5 7">MB42</strain>
    </source>
</reference>
<evidence type="ECO:0000256" key="1">
    <source>
        <dbReference type="ARBA" id="ARBA00004123"/>
    </source>
</evidence>
<dbReference type="InterPro" id="IPR019331">
    <property type="entry name" value="FAM192A/Fyv6_N"/>
</dbReference>
<feature type="region of interest" description="Disordered" evidence="3">
    <location>
        <begin position="1"/>
        <end position="26"/>
    </location>
</feature>
<feature type="compositionally biased region" description="Polar residues" evidence="3">
    <location>
        <begin position="131"/>
        <end position="142"/>
    </location>
</feature>
<feature type="region of interest" description="Disordered" evidence="3">
    <location>
        <begin position="167"/>
        <end position="217"/>
    </location>
</feature>
<dbReference type="EMBL" id="QEAM01000007">
    <property type="protein sequence ID" value="TPX51205.1"/>
    <property type="molecule type" value="Genomic_DNA"/>
</dbReference>
<dbReference type="EMBL" id="QEAN01000274">
    <property type="protein sequence ID" value="TPX41357.1"/>
    <property type="molecule type" value="Genomic_DNA"/>
</dbReference>
<feature type="domain" description="FAM192A/Fyv6 N-terminal" evidence="4">
    <location>
        <begin position="21"/>
        <end position="96"/>
    </location>
</feature>
<dbReference type="Pfam" id="PF10187">
    <property type="entry name" value="FAM192A_Fyv6_N"/>
    <property type="match status" value="1"/>
</dbReference>